<dbReference type="Pfam" id="PF13977">
    <property type="entry name" value="TetR_C_6"/>
    <property type="match status" value="1"/>
</dbReference>
<protein>
    <recommendedName>
        <fullName evidence="6">HTH tetR-type domain-containing protein</fullName>
    </recommendedName>
</protein>
<dbReference type="InterPro" id="IPR039538">
    <property type="entry name" value="BetI_C"/>
</dbReference>
<dbReference type="AlphaFoldDB" id="A0A0B1ZXJ0"/>
<evidence type="ECO:0000259" key="6">
    <source>
        <dbReference type="PROSITE" id="PS50977"/>
    </source>
</evidence>
<dbReference type="Pfam" id="PF00440">
    <property type="entry name" value="TetR_N"/>
    <property type="match status" value="1"/>
</dbReference>
<dbReference type="OrthoDB" id="9816296at2"/>
<dbReference type="Gene3D" id="1.10.357.10">
    <property type="entry name" value="Tetracycline Repressor, domain 2"/>
    <property type="match status" value="1"/>
</dbReference>
<evidence type="ECO:0000313" key="8">
    <source>
        <dbReference type="Proteomes" id="UP000031030"/>
    </source>
</evidence>
<feature type="domain" description="HTH tetR-type" evidence="6">
    <location>
        <begin position="8"/>
        <end position="68"/>
    </location>
</feature>
<keyword evidence="2" id="KW-0805">Transcription regulation</keyword>
<evidence type="ECO:0000256" key="3">
    <source>
        <dbReference type="ARBA" id="ARBA00023125"/>
    </source>
</evidence>
<accession>A0A0B1ZXJ0</accession>
<dbReference type="GO" id="GO:0000976">
    <property type="term" value="F:transcription cis-regulatory region binding"/>
    <property type="evidence" value="ECO:0007669"/>
    <property type="project" value="TreeGrafter"/>
</dbReference>
<evidence type="ECO:0000256" key="2">
    <source>
        <dbReference type="ARBA" id="ARBA00023015"/>
    </source>
</evidence>
<organism evidence="7 8">
    <name type="scientific">Microbacterium mangrovi</name>
    <dbReference type="NCBI Taxonomy" id="1348253"/>
    <lineage>
        <taxon>Bacteria</taxon>
        <taxon>Bacillati</taxon>
        <taxon>Actinomycetota</taxon>
        <taxon>Actinomycetes</taxon>
        <taxon>Micrococcales</taxon>
        <taxon>Microbacteriaceae</taxon>
        <taxon>Microbacterium</taxon>
    </lineage>
</organism>
<keyword evidence="1" id="KW-0678">Repressor</keyword>
<dbReference type="SUPFAM" id="SSF48498">
    <property type="entry name" value="Tetracyclin repressor-like, C-terminal domain"/>
    <property type="match status" value="1"/>
</dbReference>
<sequence>MPKVIDHDERRREIIEVAKSIILKGGFEAATMRSIAAEAGFANGALKHYFDGKDAIVAATFSSILEELGEAVNAEVPGGADEQLRAFLRAPLPHTREEIAAGRVLLALWENAMSSDELADLYRKHLASWRAQCVERFAEAKEAGVITAEAPYEPYANEYISTVIGSAVVNLMYPDGDRIADYDQYLDGFLARLKG</sequence>
<keyword evidence="3 5" id="KW-0238">DNA-binding</keyword>
<dbReference type="PRINTS" id="PR00455">
    <property type="entry name" value="HTHTETR"/>
</dbReference>
<dbReference type="InterPro" id="IPR001647">
    <property type="entry name" value="HTH_TetR"/>
</dbReference>
<dbReference type="PANTHER" id="PTHR30055">
    <property type="entry name" value="HTH-TYPE TRANSCRIPTIONAL REGULATOR RUTR"/>
    <property type="match status" value="1"/>
</dbReference>
<dbReference type="PANTHER" id="PTHR30055:SF228">
    <property type="entry name" value="TRANSCRIPTIONAL REGULATOR-RELATED"/>
    <property type="match status" value="1"/>
</dbReference>
<reference evidence="7 8" key="1">
    <citation type="submission" date="2014-11" db="EMBL/GenBank/DDBJ databases">
        <title>Genome sequence of Microbacterium mangrovi MUSC 115(T).</title>
        <authorList>
            <person name="Lee L.-H."/>
        </authorList>
    </citation>
    <scope>NUCLEOTIDE SEQUENCE [LARGE SCALE GENOMIC DNA]</scope>
    <source>
        <strain evidence="7 8">MUSC 115</strain>
    </source>
</reference>
<feature type="DNA-binding region" description="H-T-H motif" evidence="5">
    <location>
        <begin position="31"/>
        <end position="50"/>
    </location>
</feature>
<evidence type="ECO:0000256" key="4">
    <source>
        <dbReference type="ARBA" id="ARBA00023163"/>
    </source>
</evidence>
<keyword evidence="4" id="KW-0804">Transcription</keyword>
<keyword evidence="8" id="KW-1185">Reference proteome</keyword>
<dbReference type="STRING" id="1348253.LK09_18915"/>
<dbReference type="InterPro" id="IPR036271">
    <property type="entry name" value="Tet_transcr_reg_TetR-rel_C_sf"/>
</dbReference>
<evidence type="ECO:0000313" key="7">
    <source>
        <dbReference type="EMBL" id="KHK95469.1"/>
    </source>
</evidence>
<dbReference type="InterPro" id="IPR009057">
    <property type="entry name" value="Homeodomain-like_sf"/>
</dbReference>
<proteinExistence type="predicted"/>
<dbReference type="InterPro" id="IPR050109">
    <property type="entry name" value="HTH-type_TetR-like_transc_reg"/>
</dbReference>
<dbReference type="RefSeq" id="WP_039403074.1">
    <property type="nucleotide sequence ID" value="NZ_JTDK01000022.1"/>
</dbReference>
<gene>
    <name evidence="7" type="ORF">LK09_18915</name>
</gene>
<evidence type="ECO:0000256" key="1">
    <source>
        <dbReference type="ARBA" id="ARBA00022491"/>
    </source>
</evidence>
<dbReference type="PROSITE" id="PS50977">
    <property type="entry name" value="HTH_TETR_2"/>
    <property type="match status" value="1"/>
</dbReference>
<comment type="caution">
    <text evidence="7">The sequence shown here is derived from an EMBL/GenBank/DDBJ whole genome shotgun (WGS) entry which is preliminary data.</text>
</comment>
<dbReference type="Proteomes" id="UP000031030">
    <property type="component" value="Unassembled WGS sequence"/>
</dbReference>
<dbReference type="GO" id="GO:0003700">
    <property type="term" value="F:DNA-binding transcription factor activity"/>
    <property type="evidence" value="ECO:0007669"/>
    <property type="project" value="TreeGrafter"/>
</dbReference>
<dbReference type="SUPFAM" id="SSF46689">
    <property type="entry name" value="Homeodomain-like"/>
    <property type="match status" value="1"/>
</dbReference>
<name>A0A0B1ZXJ0_9MICO</name>
<evidence type="ECO:0000256" key="5">
    <source>
        <dbReference type="PROSITE-ProRule" id="PRU00335"/>
    </source>
</evidence>
<dbReference type="EMBL" id="JTDK01000022">
    <property type="protein sequence ID" value="KHK95469.1"/>
    <property type="molecule type" value="Genomic_DNA"/>
</dbReference>